<name>A0AAE0E5I8_9ROSI</name>
<evidence type="ECO:0000259" key="2">
    <source>
        <dbReference type="Pfam" id="PF03732"/>
    </source>
</evidence>
<dbReference type="Proteomes" id="UP001281410">
    <property type="component" value="Unassembled WGS sequence"/>
</dbReference>
<dbReference type="PANTHER" id="PTHR33223">
    <property type="entry name" value="CCHC-TYPE DOMAIN-CONTAINING PROTEIN"/>
    <property type="match status" value="1"/>
</dbReference>
<keyword evidence="4" id="KW-1185">Reference proteome</keyword>
<gene>
    <name evidence="3" type="ORF">Dsin_016228</name>
</gene>
<dbReference type="Pfam" id="PF03732">
    <property type="entry name" value="Retrotrans_gag"/>
    <property type="match status" value="1"/>
</dbReference>
<evidence type="ECO:0000256" key="1">
    <source>
        <dbReference type="SAM" id="MobiDB-lite"/>
    </source>
</evidence>
<feature type="compositionally biased region" description="Basic and acidic residues" evidence="1">
    <location>
        <begin position="32"/>
        <end position="51"/>
    </location>
</feature>
<reference evidence="3" key="1">
    <citation type="journal article" date="2023" name="Plant J.">
        <title>Genome sequences and population genomics provide insights into the demographic history, inbreeding, and mutation load of two 'living fossil' tree species of Dipteronia.</title>
        <authorList>
            <person name="Feng Y."/>
            <person name="Comes H.P."/>
            <person name="Chen J."/>
            <person name="Zhu S."/>
            <person name="Lu R."/>
            <person name="Zhang X."/>
            <person name="Li P."/>
            <person name="Qiu J."/>
            <person name="Olsen K.M."/>
            <person name="Qiu Y."/>
        </authorList>
    </citation>
    <scope>NUCLEOTIDE SEQUENCE</scope>
    <source>
        <strain evidence="3">NBL</strain>
    </source>
</reference>
<evidence type="ECO:0000313" key="3">
    <source>
        <dbReference type="EMBL" id="KAK3211522.1"/>
    </source>
</evidence>
<evidence type="ECO:0000313" key="4">
    <source>
        <dbReference type="Proteomes" id="UP001281410"/>
    </source>
</evidence>
<dbReference type="EMBL" id="JANJYJ010000005">
    <property type="protein sequence ID" value="KAK3211522.1"/>
    <property type="molecule type" value="Genomic_DNA"/>
</dbReference>
<sequence length="259" mass="29656">MHGRRSLRGTVLPVIDNINQLGRRTRQLEGNIDDHRENEQQARENEGSVHGDEELGLTMGEYTLPFVGNMPTAIVLDDVTRQYGLKTMHISLLPSFSGRITEDCLQFMKQYGATLATFPVMARQAVLTREQLHLRCFQYCLKDAAMTWYMNFRPGSLVTWSQVCKVFFNKYFPSQKAKDLRLKIASFVEEDGEPFHEAWERFNLLLAQMPPHTYHPELKVNSFYSGLSPITQMMVDNACGGTIADKRVVEAYNILEKIA</sequence>
<dbReference type="AlphaFoldDB" id="A0AAE0E5I8"/>
<feature type="region of interest" description="Disordered" evidence="1">
    <location>
        <begin position="27"/>
        <end position="51"/>
    </location>
</feature>
<protein>
    <recommendedName>
        <fullName evidence="2">Retrotransposon gag domain-containing protein</fullName>
    </recommendedName>
</protein>
<accession>A0AAE0E5I8</accession>
<proteinExistence type="predicted"/>
<comment type="caution">
    <text evidence="3">The sequence shown here is derived from an EMBL/GenBank/DDBJ whole genome shotgun (WGS) entry which is preliminary data.</text>
</comment>
<feature type="domain" description="Retrotransposon gag" evidence="2">
    <location>
        <begin position="137"/>
        <end position="228"/>
    </location>
</feature>
<organism evidence="3 4">
    <name type="scientific">Dipteronia sinensis</name>
    <dbReference type="NCBI Taxonomy" id="43782"/>
    <lineage>
        <taxon>Eukaryota</taxon>
        <taxon>Viridiplantae</taxon>
        <taxon>Streptophyta</taxon>
        <taxon>Embryophyta</taxon>
        <taxon>Tracheophyta</taxon>
        <taxon>Spermatophyta</taxon>
        <taxon>Magnoliopsida</taxon>
        <taxon>eudicotyledons</taxon>
        <taxon>Gunneridae</taxon>
        <taxon>Pentapetalae</taxon>
        <taxon>rosids</taxon>
        <taxon>malvids</taxon>
        <taxon>Sapindales</taxon>
        <taxon>Sapindaceae</taxon>
        <taxon>Hippocastanoideae</taxon>
        <taxon>Acereae</taxon>
        <taxon>Dipteronia</taxon>
    </lineage>
</organism>
<dbReference type="InterPro" id="IPR005162">
    <property type="entry name" value="Retrotrans_gag_dom"/>
</dbReference>
<dbReference type="PANTHER" id="PTHR33223:SF11">
    <property type="entry name" value="ELEMENT PROTEIN, PUTATIVE-RELATED"/>
    <property type="match status" value="1"/>
</dbReference>